<dbReference type="EMBL" id="JACHOC010000007">
    <property type="protein sequence ID" value="MBB4623670.1"/>
    <property type="molecule type" value="Genomic_DNA"/>
</dbReference>
<dbReference type="Gene3D" id="3.40.630.30">
    <property type="match status" value="1"/>
</dbReference>
<dbReference type="Pfam" id="PF13527">
    <property type="entry name" value="Acetyltransf_9"/>
    <property type="match status" value="1"/>
</dbReference>
<dbReference type="RefSeq" id="WP_122373226.1">
    <property type="nucleotide sequence ID" value="NZ_BMPB01000008.1"/>
</dbReference>
<evidence type="ECO:0000313" key="2">
    <source>
        <dbReference type="EMBL" id="MBB4623670.1"/>
    </source>
</evidence>
<sequence length="172" mass="19089">MEYIIRQETEQDHPAIYDLIRTAFETAKVSDGDEQDFAVNLRNNSKLYIPELALVAEEGGKLIGHIMLTNTYITQPDGSRFDVLLVAPLSVALEYRSKGIGGALMREGLKLGKEMGYKAAFLCGDPNYYYRLGFKSIADFGLTHKSIPAEYVMGYELVPGSLKGITGEVRVE</sequence>
<proteinExistence type="predicted"/>
<dbReference type="Proteomes" id="UP000533637">
    <property type="component" value="Unassembled WGS sequence"/>
</dbReference>
<comment type="caution">
    <text evidence="2">The sequence shown here is derived from an EMBL/GenBank/DDBJ whole genome shotgun (WGS) entry which is preliminary data.</text>
</comment>
<evidence type="ECO:0000259" key="1">
    <source>
        <dbReference type="PROSITE" id="PS51186"/>
    </source>
</evidence>
<dbReference type="SUPFAM" id="SSF55729">
    <property type="entry name" value="Acyl-CoA N-acyltransferases (Nat)"/>
    <property type="match status" value="1"/>
</dbReference>
<protein>
    <submittedName>
        <fullName evidence="2">N-acetyltransferase YhbS</fullName>
    </submittedName>
</protein>
<organism evidence="2 3">
    <name type="scientific">Parabacteroides faecis</name>
    <dbReference type="NCBI Taxonomy" id="1217282"/>
    <lineage>
        <taxon>Bacteria</taxon>
        <taxon>Pseudomonadati</taxon>
        <taxon>Bacteroidota</taxon>
        <taxon>Bacteroidia</taxon>
        <taxon>Bacteroidales</taxon>
        <taxon>Tannerellaceae</taxon>
        <taxon>Parabacteroides</taxon>
    </lineage>
</organism>
<accession>A0ABR6KQ84</accession>
<gene>
    <name evidence="2" type="ORF">GGQ57_003586</name>
</gene>
<dbReference type="InterPro" id="IPR000182">
    <property type="entry name" value="GNAT_dom"/>
</dbReference>
<name>A0ABR6KQ84_9BACT</name>
<dbReference type="CDD" id="cd04301">
    <property type="entry name" value="NAT_SF"/>
    <property type="match status" value="1"/>
</dbReference>
<reference evidence="2 3" key="1">
    <citation type="submission" date="2020-08" db="EMBL/GenBank/DDBJ databases">
        <title>Genomic Encyclopedia of Type Strains, Phase IV (KMG-IV): sequencing the most valuable type-strain genomes for metagenomic binning, comparative biology and taxonomic classification.</title>
        <authorList>
            <person name="Goeker M."/>
        </authorList>
    </citation>
    <scope>NUCLEOTIDE SEQUENCE [LARGE SCALE GENOMIC DNA]</scope>
    <source>
        <strain evidence="2 3">DSM 102983</strain>
    </source>
</reference>
<evidence type="ECO:0000313" key="3">
    <source>
        <dbReference type="Proteomes" id="UP000533637"/>
    </source>
</evidence>
<keyword evidence="3" id="KW-1185">Reference proteome</keyword>
<feature type="domain" description="N-acetyltransferase" evidence="1">
    <location>
        <begin position="3"/>
        <end position="158"/>
    </location>
</feature>
<dbReference type="PROSITE" id="PS51186">
    <property type="entry name" value="GNAT"/>
    <property type="match status" value="1"/>
</dbReference>
<dbReference type="InterPro" id="IPR016181">
    <property type="entry name" value="Acyl_CoA_acyltransferase"/>
</dbReference>